<sequence length="784" mass="84073">MAQPRYYDDDTGEREPLDNAESYQQHAHQYRQQGRPQQRHYQQEPYTSSPPRARPGAHPDSSFDRPRAQRRYSQDRPPSGANSGRVADQYAAAGTGIANNNYRQPDLVVSPVSPPQPPPHRDADGQYWGQDTGYPPQARQAPRQSIVTPGADNFGEAAAGGMAGIALTVAEQNARESGLEALRGPNYPQQTYRQQGQWQNQGQGYNEHGLRGAGDYHAPQAPYGNNTPDRDSQSSLAGLNAAALPPGNATPGQRTPSRSPHSFANEIYTDDPYQQYSRPQDPHLGVVNPHDIEDDGDDGLEYGRKGPRTSMLSLGGGSSHRGRDGATAAGAAAGAATAGGVIGGLVGRGGGGGSSSGKYAPVQSNIGAYEGSGSGSGSGLGSGANASTYDLGQSGLRAEKPGWQSSGHGGSRNGKKWRLAIIIVVGLLIAAGIALGIVFGVVLKNKSGGNSSNSAAGDTAANGDLDINSPEIQSLLNNANLHKVFPGIDYTPLNTQYPDCIHDPPSQNNVTRDVAVLSQLTNTIRLYGTDCNQTEMLLHSLNQLKMQDSIKVWLGVWQDNNATTNARQLAQMWDILDKYGEKPFKGVIVANEILFREQMTVDELGLLLSQVRTNITDKGMSLPVATSDLGDKWTAALAAQSDYIMANIHPFFAGANAKDAASWTYSFWHNKAQSFFKTDASKNVISETGWPSQGGTDCGTDTVTVCPDASVAGISQMNQFMEDWVCPALENGTNYFWFEAFDEPWKITFDSGDQNWEDHWGLMDVDRNLKDGVKVPDCGGKTVS</sequence>
<dbReference type="GO" id="GO:0005576">
    <property type="term" value="C:extracellular region"/>
    <property type="evidence" value="ECO:0007669"/>
    <property type="project" value="TreeGrafter"/>
</dbReference>
<feature type="region of interest" description="Disordered" evidence="21">
    <location>
        <begin position="1"/>
        <end position="153"/>
    </location>
</feature>
<evidence type="ECO:0000256" key="9">
    <source>
        <dbReference type="ARBA" id="ARBA00022729"/>
    </source>
</evidence>
<dbReference type="EC" id="3.2.1.39" evidence="5"/>
<evidence type="ECO:0000256" key="20">
    <source>
        <dbReference type="RuleBase" id="RU004335"/>
    </source>
</evidence>
<keyword evidence="8" id="KW-0964">Secreted</keyword>
<feature type="compositionally biased region" description="Low complexity" evidence="21">
    <location>
        <begin position="30"/>
        <end position="40"/>
    </location>
</feature>
<keyword evidence="22" id="KW-1133">Transmembrane helix</keyword>
<evidence type="ECO:0000256" key="6">
    <source>
        <dbReference type="ARBA" id="ARBA00022475"/>
    </source>
</evidence>
<dbReference type="AlphaFoldDB" id="A0AAN6NAR3"/>
<evidence type="ECO:0000256" key="7">
    <source>
        <dbReference type="ARBA" id="ARBA00022512"/>
    </source>
</evidence>
<keyword evidence="12 22" id="KW-0472">Membrane</keyword>
<keyword evidence="9" id="KW-0732">Signal</keyword>
<evidence type="ECO:0000256" key="22">
    <source>
        <dbReference type="SAM" id="Phobius"/>
    </source>
</evidence>
<feature type="transmembrane region" description="Helical" evidence="22">
    <location>
        <begin position="419"/>
        <end position="443"/>
    </location>
</feature>
<evidence type="ECO:0000256" key="15">
    <source>
        <dbReference type="ARBA" id="ARBA00023316"/>
    </source>
</evidence>
<dbReference type="PANTHER" id="PTHR16631:SF17">
    <property type="entry name" value="GLUCAN ENDO-1,3-BETA-GLUCOSIDASE BTGC"/>
    <property type="match status" value="1"/>
</dbReference>
<evidence type="ECO:0000256" key="10">
    <source>
        <dbReference type="ARBA" id="ARBA00022801"/>
    </source>
</evidence>
<evidence type="ECO:0000256" key="17">
    <source>
        <dbReference type="ARBA" id="ARBA00037649"/>
    </source>
</evidence>
<dbReference type="FunFam" id="3.20.20.80:FF:000151">
    <property type="entry name" value="Glucan endo-1,3-beta-glucosidase btgC"/>
    <property type="match status" value="1"/>
</dbReference>
<dbReference type="EMBL" id="MU853778">
    <property type="protein sequence ID" value="KAK3941985.1"/>
    <property type="molecule type" value="Genomic_DNA"/>
</dbReference>
<evidence type="ECO:0000256" key="8">
    <source>
        <dbReference type="ARBA" id="ARBA00022525"/>
    </source>
</evidence>
<feature type="compositionally biased region" description="Low complexity" evidence="21">
    <location>
        <begin position="236"/>
        <end position="252"/>
    </location>
</feature>
<evidence type="ECO:0000256" key="5">
    <source>
        <dbReference type="ARBA" id="ARBA00012780"/>
    </source>
</evidence>
<dbReference type="GO" id="GO:0000272">
    <property type="term" value="P:polysaccharide catabolic process"/>
    <property type="evidence" value="ECO:0007669"/>
    <property type="project" value="UniProtKB-KW"/>
</dbReference>
<keyword evidence="11" id="KW-0735">Signal-anchor</keyword>
<comment type="subcellular location">
    <subcellularLocation>
        <location evidence="3">Cell membrane</location>
        <topology evidence="3">Single-pass type II membrane protein</topology>
    </subcellularLocation>
    <subcellularLocation>
        <location evidence="2">Secreted</location>
        <location evidence="2">Cell wall</location>
    </subcellularLocation>
</comment>
<dbReference type="GO" id="GO:0009986">
    <property type="term" value="C:cell surface"/>
    <property type="evidence" value="ECO:0007669"/>
    <property type="project" value="TreeGrafter"/>
</dbReference>
<keyword evidence="16" id="KW-0624">Polysaccharide degradation</keyword>
<dbReference type="InterPro" id="IPR050732">
    <property type="entry name" value="Beta-glucan_modifiers"/>
</dbReference>
<evidence type="ECO:0000256" key="13">
    <source>
        <dbReference type="ARBA" id="ARBA00023180"/>
    </source>
</evidence>
<gene>
    <name evidence="23" type="ORF">QBC46DRAFT_87524</name>
</gene>
<evidence type="ECO:0000256" key="18">
    <source>
        <dbReference type="ARBA" id="ARBA00042373"/>
    </source>
</evidence>
<keyword evidence="24" id="KW-1185">Reference proteome</keyword>
<accession>A0AAN6NAR3</accession>
<evidence type="ECO:0000256" key="21">
    <source>
        <dbReference type="SAM" id="MobiDB-lite"/>
    </source>
</evidence>
<evidence type="ECO:0000256" key="16">
    <source>
        <dbReference type="ARBA" id="ARBA00023326"/>
    </source>
</evidence>
<comment type="caution">
    <text evidence="23">The sequence shown here is derived from an EMBL/GenBank/DDBJ whole genome shotgun (WGS) entry which is preliminary data.</text>
</comment>
<organism evidence="23 24">
    <name type="scientific">Diplogelasinospora grovesii</name>
    <dbReference type="NCBI Taxonomy" id="303347"/>
    <lineage>
        <taxon>Eukaryota</taxon>
        <taxon>Fungi</taxon>
        <taxon>Dikarya</taxon>
        <taxon>Ascomycota</taxon>
        <taxon>Pezizomycotina</taxon>
        <taxon>Sordariomycetes</taxon>
        <taxon>Sordariomycetidae</taxon>
        <taxon>Sordariales</taxon>
        <taxon>Diplogelasinosporaceae</taxon>
        <taxon>Diplogelasinospora</taxon>
    </lineage>
</organism>
<reference evidence="24" key="1">
    <citation type="journal article" date="2023" name="Mol. Phylogenet. Evol.">
        <title>Genome-scale phylogeny and comparative genomics of the fungal order Sordariales.</title>
        <authorList>
            <person name="Hensen N."/>
            <person name="Bonometti L."/>
            <person name="Westerberg I."/>
            <person name="Brannstrom I.O."/>
            <person name="Guillou S."/>
            <person name="Cros-Aarteil S."/>
            <person name="Calhoun S."/>
            <person name="Haridas S."/>
            <person name="Kuo A."/>
            <person name="Mondo S."/>
            <person name="Pangilinan J."/>
            <person name="Riley R."/>
            <person name="LaButti K."/>
            <person name="Andreopoulos B."/>
            <person name="Lipzen A."/>
            <person name="Chen C."/>
            <person name="Yan M."/>
            <person name="Daum C."/>
            <person name="Ng V."/>
            <person name="Clum A."/>
            <person name="Steindorff A."/>
            <person name="Ohm R.A."/>
            <person name="Martin F."/>
            <person name="Silar P."/>
            <person name="Natvig D.O."/>
            <person name="Lalanne C."/>
            <person name="Gautier V."/>
            <person name="Ament-Velasquez S.L."/>
            <person name="Kruys A."/>
            <person name="Hutchinson M.I."/>
            <person name="Powell A.J."/>
            <person name="Barry K."/>
            <person name="Miller A.N."/>
            <person name="Grigoriev I.V."/>
            <person name="Debuchy R."/>
            <person name="Gladieux P."/>
            <person name="Hiltunen Thoren M."/>
            <person name="Johannesson H."/>
        </authorList>
    </citation>
    <scope>NUCLEOTIDE SEQUENCE [LARGE SCALE GENOMIC DNA]</scope>
    <source>
        <strain evidence="24">CBS 340.73</strain>
    </source>
</reference>
<evidence type="ECO:0000313" key="23">
    <source>
        <dbReference type="EMBL" id="KAK3941985.1"/>
    </source>
</evidence>
<keyword evidence="6" id="KW-1003">Cell membrane</keyword>
<protein>
    <recommendedName>
        <fullName evidence="5">glucan endo-1,3-beta-D-glucosidase</fullName>
        <ecNumber evidence="5">3.2.1.39</ecNumber>
    </recommendedName>
    <alternativeName>
        <fullName evidence="19">Endo-1,3-beta-glucanase btgC</fullName>
    </alternativeName>
    <alternativeName>
        <fullName evidence="18">Laminarinase btgC</fullName>
    </alternativeName>
</protein>
<dbReference type="GO" id="GO:0042973">
    <property type="term" value="F:glucan endo-1,3-beta-D-glucosidase activity"/>
    <property type="evidence" value="ECO:0007669"/>
    <property type="project" value="UniProtKB-EC"/>
</dbReference>
<keyword evidence="7" id="KW-0134">Cell wall</keyword>
<dbReference type="PANTHER" id="PTHR16631">
    <property type="entry name" value="GLUCAN 1,3-BETA-GLUCOSIDASE"/>
    <property type="match status" value="1"/>
</dbReference>
<keyword evidence="14" id="KW-0119">Carbohydrate metabolism</keyword>
<keyword evidence="22" id="KW-0812">Transmembrane</keyword>
<feature type="region of interest" description="Disordered" evidence="21">
    <location>
        <begin position="183"/>
        <end position="326"/>
    </location>
</feature>
<name>A0AAN6NAR3_9PEZI</name>
<evidence type="ECO:0000256" key="1">
    <source>
        <dbReference type="ARBA" id="ARBA00000382"/>
    </source>
</evidence>
<evidence type="ECO:0000256" key="14">
    <source>
        <dbReference type="ARBA" id="ARBA00023277"/>
    </source>
</evidence>
<dbReference type="GO" id="GO:0071555">
    <property type="term" value="P:cell wall organization"/>
    <property type="evidence" value="ECO:0007669"/>
    <property type="project" value="UniProtKB-KW"/>
</dbReference>
<dbReference type="Gene3D" id="3.20.20.80">
    <property type="entry name" value="Glycosidases"/>
    <property type="match status" value="1"/>
</dbReference>
<feature type="compositionally biased region" description="Polar residues" evidence="21">
    <location>
        <begin position="253"/>
        <end position="262"/>
    </location>
</feature>
<dbReference type="Proteomes" id="UP001303473">
    <property type="component" value="Unassembled WGS sequence"/>
</dbReference>
<comment type="catalytic activity">
    <reaction evidence="1">
        <text>Hydrolysis of (1-&gt;3)-beta-D-glucosidic linkages in (1-&gt;3)-beta-D-glucans.</text>
        <dbReference type="EC" id="3.2.1.39"/>
    </reaction>
</comment>
<keyword evidence="15" id="KW-0961">Cell wall biogenesis/degradation</keyword>
<keyword evidence="10" id="KW-0378">Hydrolase</keyword>
<evidence type="ECO:0000313" key="24">
    <source>
        <dbReference type="Proteomes" id="UP001303473"/>
    </source>
</evidence>
<dbReference type="GO" id="GO:0009277">
    <property type="term" value="C:fungal-type cell wall"/>
    <property type="evidence" value="ECO:0007669"/>
    <property type="project" value="TreeGrafter"/>
</dbReference>
<evidence type="ECO:0000256" key="19">
    <source>
        <dbReference type="ARBA" id="ARBA00043078"/>
    </source>
</evidence>
<feature type="compositionally biased region" description="Low complexity" evidence="21">
    <location>
        <begin position="186"/>
        <end position="206"/>
    </location>
</feature>
<dbReference type="SUPFAM" id="SSF51445">
    <property type="entry name" value="(Trans)glycosidases"/>
    <property type="match status" value="1"/>
</dbReference>
<proteinExistence type="inferred from homology"/>
<evidence type="ECO:0000256" key="2">
    <source>
        <dbReference type="ARBA" id="ARBA00004191"/>
    </source>
</evidence>
<comment type="similarity">
    <text evidence="4 20">Belongs to the glycosyl hydrolase 17 family.</text>
</comment>
<dbReference type="InterPro" id="IPR000490">
    <property type="entry name" value="Glyco_hydro_17"/>
</dbReference>
<evidence type="ECO:0000256" key="12">
    <source>
        <dbReference type="ARBA" id="ARBA00023136"/>
    </source>
</evidence>
<evidence type="ECO:0000256" key="3">
    <source>
        <dbReference type="ARBA" id="ARBA00004401"/>
    </source>
</evidence>
<evidence type="ECO:0000256" key="11">
    <source>
        <dbReference type="ARBA" id="ARBA00022968"/>
    </source>
</evidence>
<dbReference type="Pfam" id="PF00332">
    <property type="entry name" value="Glyco_hydro_17"/>
    <property type="match status" value="1"/>
</dbReference>
<comment type="function">
    <text evidence="17">Glucanases play a role in cell expansion during growth, in cell-cell fusion during mating, and in spore release during sporulation. This enzyme may be involved in beta-glucan degradation. Active on laminarin and lichenan.</text>
</comment>
<evidence type="ECO:0000256" key="4">
    <source>
        <dbReference type="ARBA" id="ARBA00008773"/>
    </source>
</evidence>
<dbReference type="GO" id="GO:0005886">
    <property type="term" value="C:plasma membrane"/>
    <property type="evidence" value="ECO:0007669"/>
    <property type="project" value="UniProtKB-SubCell"/>
</dbReference>
<keyword evidence="13" id="KW-0325">Glycoprotein</keyword>
<dbReference type="InterPro" id="IPR017853">
    <property type="entry name" value="GH"/>
</dbReference>